<dbReference type="PATRIC" id="fig|1341156.4.peg.513"/>
<evidence type="ECO:0000313" key="2">
    <source>
        <dbReference type="Proteomes" id="UP000021369"/>
    </source>
</evidence>
<accession>A0A011WVS6</accession>
<proteinExistence type="predicted"/>
<gene>
    <name evidence="1" type="ORF">RASY3_03975</name>
</gene>
<dbReference type="AlphaFoldDB" id="A0A011WVS6"/>
<dbReference type="EMBL" id="JEOB01000001">
    <property type="protein sequence ID" value="EXM41090.1"/>
    <property type="molecule type" value="Genomic_DNA"/>
</dbReference>
<dbReference type="RefSeq" id="WP_013499282.1">
    <property type="nucleotide sequence ID" value="NZ_JEOB01000001.1"/>
</dbReference>
<dbReference type="Proteomes" id="UP000021369">
    <property type="component" value="Unassembled WGS sequence"/>
</dbReference>
<reference evidence="1 2" key="1">
    <citation type="submission" date="2013-06" db="EMBL/GenBank/DDBJ databases">
        <title>Rumen cellulosomics: divergent fiber-degrading strategies revealed by comparative genome-wide analysis of six Ruminococcal strains.</title>
        <authorList>
            <person name="Dassa B."/>
            <person name="Borovok I."/>
            <person name="Lamed R."/>
            <person name="Flint H."/>
            <person name="Yeoman C.J."/>
            <person name="White B."/>
            <person name="Bayer E.A."/>
        </authorList>
    </citation>
    <scope>NUCLEOTIDE SEQUENCE [LARGE SCALE GENOMIC DNA]</scope>
    <source>
        <strain evidence="1 2">SY3</strain>
    </source>
</reference>
<sequence>MIIMNLAEQHKKLRINEHDRRAERAYWKYVECDGVPDGFYLKCSYCGYDISRKDADHICANCGARMSY</sequence>
<comment type="caution">
    <text evidence="1">The sequence shown here is derived from an EMBL/GenBank/DDBJ whole genome shotgun (WGS) entry which is preliminary data.</text>
</comment>
<keyword evidence="2" id="KW-1185">Reference proteome</keyword>
<name>A0A011WVS6_RUMAL</name>
<evidence type="ECO:0000313" key="1">
    <source>
        <dbReference type="EMBL" id="EXM41090.1"/>
    </source>
</evidence>
<dbReference type="OrthoDB" id="1823139at2"/>
<organism evidence="1 2">
    <name type="scientific">Ruminococcus albus SY3</name>
    <dbReference type="NCBI Taxonomy" id="1341156"/>
    <lineage>
        <taxon>Bacteria</taxon>
        <taxon>Bacillati</taxon>
        <taxon>Bacillota</taxon>
        <taxon>Clostridia</taxon>
        <taxon>Eubacteriales</taxon>
        <taxon>Oscillospiraceae</taxon>
        <taxon>Ruminococcus</taxon>
    </lineage>
</organism>
<protein>
    <submittedName>
        <fullName evidence="1">Uncharacterized protein</fullName>
    </submittedName>
</protein>